<dbReference type="GO" id="GO:0009029">
    <property type="term" value="F:lipid-A 4'-kinase activity"/>
    <property type="evidence" value="ECO:0007669"/>
    <property type="project" value="UniProtKB-UniRule"/>
</dbReference>
<evidence type="ECO:0000256" key="9">
    <source>
        <dbReference type="ARBA" id="ARBA00022777"/>
    </source>
</evidence>
<reference evidence="14 15" key="1">
    <citation type="journal article" date="2014" name="Nature">
        <title>An environmental bacterial taxon with a large and distinct metabolic repertoire.</title>
        <authorList>
            <person name="Wilson M.C."/>
            <person name="Mori T."/>
            <person name="Ruckert C."/>
            <person name="Uria A.R."/>
            <person name="Helf M.J."/>
            <person name="Takada K."/>
            <person name="Gernert C."/>
            <person name="Steffens U.A."/>
            <person name="Heycke N."/>
            <person name="Schmitt S."/>
            <person name="Rinke C."/>
            <person name="Helfrich E.J."/>
            <person name="Brachmann A.O."/>
            <person name="Gurgui C."/>
            <person name="Wakimoto T."/>
            <person name="Kracht M."/>
            <person name="Crusemann M."/>
            <person name="Hentschel U."/>
            <person name="Abe I."/>
            <person name="Matsunaga S."/>
            <person name="Kalinowski J."/>
            <person name="Takeyama H."/>
            <person name="Piel J."/>
        </authorList>
    </citation>
    <scope>NUCLEOTIDE SEQUENCE [LARGE SCALE GENOMIC DNA]</scope>
    <source>
        <strain evidence="15">TSY1</strain>
    </source>
</reference>
<dbReference type="PANTHER" id="PTHR42724:SF1">
    <property type="entry name" value="TETRAACYLDISACCHARIDE 4'-KINASE, MITOCHONDRIAL-RELATED"/>
    <property type="match status" value="1"/>
</dbReference>
<dbReference type="NCBIfam" id="TIGR00682">
    <property type="entry name" value="lpxK"/>
    <property type="match status" value="1"/>
</dbReference>
<gene>
    <name evidence="13" type="primary">lpxK</name>
    <name evidence="14" type="ORF">ETSY1_01200</name>
</gene>
<dbReference type="PANTHER" id="PTHR42724">
    <property type="entry name" value="TETRAACYLDISACCHARIDE 4'-KINASE"/>
    <property type="match status" value="1"/>
</dbReference>
<keyword evidence="7 13" id="KW-0808">Transferase</keyword>
<dbReference type="EC" id="2.7.1.130" evidence="3 13"/>
<dbReference type="GO" id="GO:0005886">
    <property type="term" value="C:plasma membrane"/>
    <property type="evidence" value="ECO:0007669"/>
    <property type="project" value="TreeGrafter"/>
</dbReference>
<protein>
    <recommendedName>
        <fullName evidence="4 13">Tetraacyldisaccharide 4'-kinase</fullName>
        <ecNumber evidence="3 13">2.7.1.130</ecNumber>
    </recommendedName>
    <alternativeName>
        <fullName evidence="12 13">Lipid A 4'-kinase</fullName>
    </alternativeName>
</protein>
<evidence type="ECO:0000256" key="7">
    <source>
        <dbReference type="ARBA" id="ARBA00022679"/>
    </source>
</evidence>
<name>W4LYX0_ENTF1</name>
<evidence type="ECO:0000256" key="12">
    <source>
        <dbReference type="ARBA" id="ARBA00029757"/>
    </source>
</evidence>
<dbReference type="UniPathway" id="UPA00359">
    <property type="reaction ID" value="UER00482"/>
</dbReference>
<feature type="binding site" evidence="13">
    <location>
        <begin position="75"/>
        <end position="82"/>
    </location>
    <ligand>
        <name>ATP</name>
        <dbReference type="ChEBI" id="CHEBI:30616"/>
    </ligand>
</feature>
<organism evidence="14 15">
    <name type="scientific">Entotheonella factor</name>
    <dbReference type="NCBI Taxonomy" id="1429438"/>
    <lineage>
        <taxon>Bacteria</taxon>
        <taxon>Pseudomonadati</taxon>
        <taxon>Nitrospinota/Tectimicrobiota group</taxon>
        <taxon>Candidatus Tectimicrobiota</taxon>
        <taxon>Candidatus Entotheonellia</taxon>
        <taxon>Candidatus Entotheonellales</taxon>
        <taxon>Candidatus Entotheonellaceae</taxon>
        <taxon>Candidatus Entotheonella</taxon>
    </lineage>
</organism>
<evidence type="ECO:0000256" key="13">
    <source>
        <dbReference type="HAMAP-Rule" id="MF_00409"/>
    </source>
</evidence>
<sequence length="381" mass="42472">MDTIFMGRSRWQYTLYRHMCGEGQMSAGAKLGLVPLWLASHLYRGLAYSHRQGFRWGWRRSYRLPCRVISVGNLTVGGTGKTPLAMWLARWCRDQGCRVAILSRGYGGQLGATPRVVEAHQDMAQTWSAVGDEPYLLARELPCVPVVVGKDRVQSGLYAQRRFGAQVLILDDGFQHHRLQRDFDLVLIDATNPFGHGTLLPRGILREPLQALQRAHAVVLTRVELARDNLLAICERIRRWYPHGPIYHMATTVEALTTGDTQVSTEPLYLCQRRVVAFVGIGNPSAFAATLTQLGCDVAALLVFRDHHPYTAADWQAIVAAAKRYDASGIVTTTKDHVRLDPAWQAAVPLYTLRTGVAFAEAEVALQQQLRTVISDAQDCD</sequence>
<dbReference type="HAMAP" id="MF_00409">
    <property type="entry name" value="LpxK"/>
    <property type="match status" value="1"/>
</dbReference>
<evidence type="ECO:0000313" key="14">
    <source>
        <dbReference type="EMBL" id="ETX03103.1"/>
    </source>
</evidence>
<keyword evidence="5 13" id="KW-0444">Lipid biosynthesis</keyword>
<dbReference type="Proteomes" id="UP000019141">
    <property type="component" value="Unassembled WGS sequence"/>
</dbReference>
<evidence type="ECO:0000256" key="6">
    <source>
        <dbReference type="ARBA" id="ARBA00022556"/>
    </source>
</evidence>
<keyword evidence="10 13" id="KW-0067">ATP-binding</keyword>
<keyword evidence="11 13" id="KW-0443">Lipid metabolism</keyword>
<comment type="function">
    <text evidence="1 13">Transfers the gamma-phosphate of ATP to the 4'-position of a tetraacyldisaccharide 1-phosphate intermediate (termed DS-1-P) to form tetraacyldisaccharide 1,4'-bis-phosphate (lipid IVA).</text>
</comment>
<keyword evidence="6 13" id="KW-0441">Lipid A biosynthesis</keyword>
<accession>W4LYX0</accession>
<keyword evidence="15" id="KW-1185">Reference proteome</keyword>
<proteinExistence type="inferred from homology"/>
<dbReference type="GO" id="GO:0009244">
    <property type="term" value="P:lipopolysaccharide core region biosynthetic process"/>
    <property type="evidence" value="ECO:0007669"/>
    <property type="project" value="TreeGrafter"/>
</dbReference>
<evidence type="ECO:0000313" key="15">
    <source>
        <dbReference type="Proteomes" id="UP000019141"/>
    </source>
</evidence>
<comment type="pathway">
    <text evidence="2 13">Glycolipid biosynthesis; lipid IV(A) biosynthesis; lipid IV(A) from (3R)-3-hydroxytetradecanoyl-[acyl-carrier-protein] and UDP-N-acetyl-alpha-D-glucosamine: step 6/6.</text>
</comment>
<dbReference type="InterPro" id="IPR003758">
    <property type="entry name" value="LpxK"/>
</dbReference>
<dbReference type="PATRIC" id="fig|1429438.4.peg.425"/>
<dbReference type="GO" id="GO:0005524">
    <property type="term" value="F:ATP binding"/>
    <property type="evidence" value="ECO:0007669"/>
    <property type="project" value="UniProtKB-UniRule"/>
</dbReference>
<evidence type="ECO:0000256" key="4">
    <source>
        <dbReference type="ARBA" id="ARBA00016436"/>
    </source>
</evidence>
<dbReference type="HOGENOM" id="CLU_038816_6_0_7"/>
<dbReference type="GO" id="GO:0009245">
    <property type="term" value="P:lipid A biosynthetic process"/>
    <property type="evidence" value="ECO:0007669"/>
    <property type="project" value="UniProtKB-UniRule"/>
</dbReference>
<comment type="similarity">
    <text evidence="13">Belongs to the LpxK family.</text>
</comment>
<evidence type="ECO:0000256" key="1">
    <source>
        <dbReference type="ARBA" id="ARBA00002274"/>
    </source>
</evidence>
<dbReference type="SUPFAM" id="SSF52540">
    <property type="entry name" value="P-loop containing nucleoside triphosphate hydrolases"/>
    <property type="match status" value="1"/>
</dbReference>
<comment type="caution">
    <text evidence="14">The sequence shown here is derived from an EMBL/GenBank/DDBJ whole genome shotgun (WGS) entry which is preliminary data.</text>
</comment>
<dbReference type="AlphaFoldDB" id="W4LYX0"/>
<dbReference type="Gene3D" id="3.40.50.300">
    <property type="entry name" value="P-loop containing nucleotide triphosphate hydrolases"/>
    <property type="match status" value="1"/>
</dbReference>
<evidence type="ECO:0000256" key="11">
    <source>
        <dbReference type="ARBA" id="ARBA00023098"/>
    </source>
</evidence>
<comment type="catalytic activity">
    <reaction evidence="13">
        <text>a lipid A disaccharide + ATP = a lipid IVA + ADP + H(+)</text>
        <dbReference type="Rhea" id="RHEA:67840"/>
        <dbReference type="ChEBI" id="CHEBI:15378"/>
        <dbReference type="ChEBI" id="CHEBI:30616"/>
        <dbReference type="ChEBI" id="CHEBI:176343"/>
        <dbReference type="ChEBI" id="CHEBI:176425"/>
        <dbReference type="ChEBI" id="CHEBI:456216"/>
        <dbReference type="EC" id="2.7.1.130"/>
    </reaction>
</comment>
<evidence type="ECO:0000256" key="3">
    <source>
        <dbReference type="ARBA" id="ARBA00012071"/>
    </source>
</evidence>
<dbReference type="InterPro" id="IPR027417">
    <property type="entry name" value="P-loop_NTPase"/>
</dbReference>
<keyword evidence="9 13" id="KW-0418">Kinase</keyword>
<keyword evidence="8 13" id="KW-0547">Nucleotide-binding</keyword>
<evidence type="ECO:0000256" key="5">
    <source>
        <dbReference type="ARBA" id="ARBA00022516"/>
    </source>
</evidence>
<evidence type="ECO:0000256" key="10">
    <source>
        <dbReference type="ARBA" id="ARBA00022840"/>
    </source>
</evidence>
<dbReference type="EMBL" id="AZHW01000077">
    <property type="protein sequence ID" value="ETX03103.1"/>
    <property type="molecule type" value="Genomic_DNA"/>
</dbReference>
<evidence type="ECO:0000256" key="2">
    <source>
        <dbReference type="ARBA" id="ARBA00004870"/>
    </source>
</evidence>
<evidence type="ECO:0000256" key="8">
    <source>
        <dbReference type="ARBA" id="ARBA00022741"/>
    </source>
</evidence>
<dbReference type="Pfam" id="PF02606">
    <property type="entry name" value="LpxK"/>
    <property type="match status" value="1"/>
</dbReference>